<dbReference type="PROSITE" id="PS50048">
    <property type="entry name" value="ZN2_CY6_FUNGAL_2"/>
    <property type="match status" value="1"/>
</dbReference>
<dbReference type="GO" id="GO:0003677">
    <property type="term" value="F:DNA binding"/>
    <property type="evidence" value="ECO:0007669"/>
    <property type="project" value="UniProtKB-KW"/>
</dbReference>
<dbReference type="AlphaFoldDB" id="C8VA85"/>
<dbReference type="GeneID" id="2872635"/>
<dbReference type="Proteomes" id="UP000000560">
    <property type="component" value="Chromosome III"/>
</dbReference>
<dbReference type="InterPro" id="IPR036864">
    <property type="entry name" value="Zn2-C6_fun-type_DNA-bd_sf"/>
</dbReference>
<feature type="compositionally biased region" description="Basic and acidic residues" evidence="7">
    <location>
        <begin position="79"/>
        <end position="89"/>
    </location>
</feature>
<dbReference type="GO" id="GO:0000981">
    <property type="term" value="F:DNA-binding transcription factor activity, RNA polymerase II-specific"/>
    <property type="evidence" value="ECO:0007669"/>
    <property type="project" value="InterPro"/>
</dbReference>
<dbReference type="InParanoid" id="C8VA85"/>
<dbReference type="GO" id="GO:0006351">
    <property type="term" value="P:DNA-templated transcription"/>
    <property type="evidence" value="ECO:0007669"/>
    <property type="project" value="InterPro"/>
</dbReference>
<evidence type="ECO:0000256" key="2">
    <source>
        <dbReference type="ARBA" id="ARBA00022723"/>
    </source>
</evidence>
<evidence type="ECO:0000256" key="4">
    <source>
        <dbReference type="ARBA" id="ARBA00023125"/>
    </source>
</evidence>
<keyword evidence="4" id="KW-0238">DNA-binding</keyword>
<keyword evidence="3" id="KW-0805">Transcription regulation</keyword>
<dbReference type="GO" id="GO:0008270">
    <property type="term" value="F:zinc ion binding"/>
    <property type="evidence" value="ECO:0007669"/>
    <property type="project" value="InterPro"/>
</dbReference>
<organism evidence="9 10">
    <name type="scientific">Emericella nidulans (strain FGSC A4 / ATCC 38163 / CBS 112.46 / NRRL 194 / M139)</name>
    <name type="common">Aspergillus nidulans</name>
    <dbReference type="NCBI Taxonomy" id="227321"/>
    <lineage>
        <taxon>Eukaryota</taxon>
        <taxon>Fungi</taxon>
        <taxon>Dikarya</taxon>
        <taxon>Ascomycota</taxon>
        <taxon>Pezizomycotina</taxon>
        <taxon>Eurotiomycetes</taxon>
        <taxon>Eurotiomycetidae</taxon>
        <taxon>Eurotiales</taxon>
        <taxon>Aspergillaceae</taxon>
        <taxon>Aspergillus</taxon>
        <taxon>Aspergillus subgen. Nidulantes</taxon>
    </lineage>
</organism>
<dbReference type="KEGG" id="ani:ANIA_04837"/>
<reference evidence="10" key="2">
    <citation type="journal article" date="2009" name="Fungal Genet. Biol.">
        <title>The 2008 update of the Aspergillus nidulans genome annotation: a community effort.</title>
        <authorList>
            <person name="Wortman J.R."/>
            <person name="Gilsenan J.M."/>
            <person name="Joardar V."/>
            <person name="Deegan J."/>
            <person name="Clutterbuck J."/>
            <person name="Andersen M.R."/>
            <person name="Archer D."/>
            <person name="Bencina M."/>
            <person name="Braus G."/>
            <person name="Coutinho P."/>
            <person name="von Dohren H."/>
            <person name="Doonan J."/>
            <person name="Driessen A.J."/>
            <person name="Durek P."/>
            <person name="Espeso E."/>
            <person name="Fekete E."/>
            <person name="Flipphi M."/>
            <person name="Estrada C.G."/>
            <person name="Geysens S."/>
            <person name="Goldman G."/>
            <person name="de Groot P.W."/>
            <person name="Hansen K."/>
            <person name="Harris S.D."/>
            <person name="Heinekamp T."/>
            <person name="Helmstaedt K."/>
            <person name="Henrissat B."/>
            <person name="Hofmann G."/>
            <person name="Homan T."/>
            <person name="Horio T."/>
            <person name="Horiuchi H."/>
            <person name="James S."/>
            <person name="Jones M."/>
            <person name="Karaffa L."/>
            <person name="Karanyi Z."/>
            <person name="Kato M."/>
            <person name="Keller N."/>
            <person name="Kelly D.E."/>
            <person name="Kiel J.A."/>
            <person name="Kim J.M."/>
            <person name="van der Klei I.J."/>
            <person name="Klis F.M."/>
            <person name="Kovalchuk A."/>
            <person name="Krasevec N."/>
            <person name="Kubicek C.P."/>
            <person name="Liu B."/>
            <person name="Maccabe A."/>
            <person name="Meyer V."/>
            <person name="Mirabito P."/>
            <person name="Miskei M."/>
            <person name="Mos M."/>
            <person name="Mullins J."/>
            <person name="Nelson D.R."/>
            <person name="Nielsen J."/>
            <person name="Oakley B.R."/>
            <person name="Osmani S.A."/>
            <person name="Pakula T."/>
            <person name="Paszewski A."/>
            <person name="Paulsen I."/>
            <person name="Pilsyk S."/>
            <person name="Pocsi I."/>
            <person name="Punt P.J."/>
            <person name="Ram A.F."/>
            <person name="Ren Q."/>
            <person name="Robellet X."/>
            <person name="Robson G."/>
            <person name="Seiboth B."/>
            <person name="van Solingen P."/>
            <person name="Specht T."/>
            <person name="Sun J."/>
            <person name="Taheri-Talesh N."/>
            <person name="Takeshita N."/>
            <person name="Ussery D."/>
            <person name="vanKuyk P.A."/>
            <person name="Visser H."/>
            <person name="van de Vondervoort P.J."/>
            <person name="de Vries R.P."/>
            <person name="Walton J."/>
            <person name="Xiang X."/>
            <person name="Xiong Y."/>
            <person name="Zeng A.P."/>
            <person name="Brandt B.W."/>
            <person name="Cornell M.J."/>
            <person name="van den Hondel C.A."/>
            <person name="Visser J."/>
            <person name="Oliver S.G."/>
            <person name="Turner G."/>
        </authorList>
    </citation>
    <scope>GENOME REANNOTATION</scope>
    <source>
        <strain evidence="10">FGSC A4 / ATCC 38163 / CBS 112.46 / NRRL 194 / M139</strain>
    </source>
</reference>
<dbReference type="OMA" id="QESQCDT"/>
<dbReference type="Pfam" id="PF00172">
    <property type="entry name" value="Zn_clus"/>
    <property type="match status" value="1"/>
</dbReference>
<dbReference type="eggNOG" id="ENOG502SHVI">
    <property type="taxonomic scope" value="Eukaryota"/>
</dbReference>
<dbReference type="OrthoDB" id="4934715at2759"/>
<name>C8VA85_EMENI</name>
<dbReference type="GO" id="GO:0005634">
    <property type="term" value="C:nucleus"/>
    <property type="evidence" value="ECO:0007669"/>
    <property type="project" value="UniProtKB-SubCell"/>
</dbReference>
<evidence type="ECO:0000256" key="5">
    <source>
        <dbReference type="ARBA" id="ARBA00023163"/>
    </source>
</evidence>
<keyword evidence="10" id="KW-1185">Reference proteome</keyword>
<dbReference type="RefSeq" id="XP_050467616.1">
    <property type="nucleotide sequence ID" value="XM_050611605.1"/>
</dbReference>
<dbReference type="EMBL" id="BN001303">
    <property type="protein sequence ID" value="CBF76664.1"/>
    <property type="molecule type" value="Genomic_DNA"/>
</dbReference>
<protein>
    <submittedName>
        <fullName evidence="9">Zn(II)2Cys6 transcription factor (Eurofung)</fullName>
    </submittedName>
</protein>
<reference evidence="10" key="1">
    <citation type="journal article" date="2005" name="Nature">
        <title>Sequencing of Aspergillus nidulans and comparative analysis with A. fumigatus and A. oryzae.</title>
        <authorList>
            <person name="Galagan J.E."/>
            <person name="Calvo S.E."/>
            <person name="Cuomo C."/>
            <person name="Ma L.J."/>
            <person name="Wortman J.R."/>
            <person name="Batzoglou S."/>
            <person name="Lee S.I."/>
            <person name="Basturkmen M."/>
            <person name="Spevak C.C."/>
            <person name="Clutterbuck J."/>
            <person name="Kapitonov V."/>
            <person name="Jurka J."/>
            <person name="Scazzocchio C."/>
            <person name="Farman M."/>
            <person name="Butler J."/>
            <person name="Purcell S."/>
            <person name="Harris S."/>
            <person name="Braus G.H."/>
            <person name="Draht O."/>
            <person name="Busch S."/>
            <person name="D'Enfert C."/>
            <person name="Bouchier C."/>
            <person name="Goldman G.H."/>
            <person name="Bell-Pedersen D."/>
            <person name="Griffiths-Jones S."/>
            <person name="Doonan J.H."/>
            <person name="Yu J."/>
            <person name="Vienken K."/>
            <person name="Pain A."/>
            <person name="Freitag M."/>
            <person name="Selker E.U."/>
            <person name="Archer D.B."/>
            <person name="Penalva M.A."/>
            <person name="Oakley B.R."/>
            <person name="Momany M."/>
            <person name="Tanaka T."/>
            <person name="Kumagai T."/>
            <person name="Asai K."/>
            <person name="Machida M."/>
            <person name="Nierman W.C."/>
            <person name="Denning D.W."/>
            <person name="Caddick M."/>
            <person name="Hynes M."/>
            <person name="Paoletti M."/>
            <person name="Fischer R."/>
            <person name="Miller B."/>
            <person name="Dyer P."/>
            <person name="Sachs M.S."/>
            <person name="Osmani S.A."/>
            <person name="Birren B.W."/>
        </authorList>
    </citation>
    <scope>NUCLEOTIDE SEQUENCE [LARGE SCALE GENOMIC DNA]</scope>
    <source>
        <strain evidence="10">FGSC A4 / ATCC 38163 / CBS 112.46 / NRRL 194 / M139</strain>
    </source>
</reference>
<dbReference type="PANTHER" id="PTHR31001">
    <property type="entry name" value="UNCHARACTERIZED TRANSCRIPTIONAL REGULATORY PROTEIN"/>
    <property type="match status" value="1"/>
</dbReference>
<dbReference type="PANTHER" id="PTHR31001:SF49">
    <property type="entry name" value="ZN(II)2CYS6 TRANSCRIPTION FACTOR (EUROFUNG)"/>
    <property type="match status" value="1"/>
</dbReference>
<dbReference type="PROSITE" id="PS00463">
    <property type="entry name" value="ZN2_CY6_FUNGAL_1"/>
    <property type="match status" value="1"/>
</dbReference>
<dbReference type="CDD" id="cd00067">
    <property type="entry name" value="GAL4"/>
    <property type="match status" value="1"/>
</dbReference>
<dbReference type="SMART" id="SM00066">
    <property type="entry name" value="GAL4"/>
    <property type="match status" value="1"/>
</dbReference>
<keyword evidence="5" id="KW-0804">Transcription</keyword>
<evidence type="ECO:0000256" key="1">
    <source>
        <dbReference type="ARBA" id="ARBA00004123"/>
    </source>
</evidence>
<comment type="subcellular location">
    <subcellularLocation>
        <location evidence="1">Nucleus</location>
    </subcellularLocation>
</comment>
<evidence type="ECO:0000256" key="7">
    <source>
        <dbReference type="SAM" id="MobiDB-lite"/>
    </source>
</evidence>
<dbReference type="InterPro" id="IPR050613">
    <property type="entry name" value="Sec_Metabolite_Reg"/>
</dbReference>
<sequence>MDQARPHVRAIISCTFCRQKKLRCDRLRPCGSCVKRGLNCVFLNPSPPPRTAPARSTRQLNQRVRELEKLVNALARTKNSREPDHKSDQTVDSTDDAVTSSLGRIQVGETGTSYVSGAHWAALQDSIAEIKECLDSDQSLTQNSSEGPALLLGLCPPGSKEDFLAAVPPKPVADRLISRFFNSMEPGASQYNCFWIQPQEVSLTWLSMLFGMMCLAIRLHQRAEGEPVDAIGNPEEACNIYRLYAAYCLIRDRYTTPSKYTIEALLTYAQCEYFRSADAQHENWVLFGIIMRLALHMGLHRDGSRYPEISCFEAEMRRRIWTFMIQGDALSSFQSGLPRMMYKGVADTKLPRNLLDEDFDETTTSLPPSRPDTDATPLSYVIAKSTLSEVFASITDCVASTEPTTYQSIIQLDNQLNEAYAAIPAHLKFRSVAQSVIDLPHIIMRRYSLEILYQKSRCILHRQHLCEGRSDPRYAKSRQICIDAAMSLLQHQATLDAQAQPGGVLCHSRWFLSSLASHDFILAAMILCLELHHQSRNSEQPNGDEPHRIDEFLLALQTSCQIWSRYKESSAEAMQAWRSISIMLSKLNATSLNPRTPITNGSDISSINDSLLLSTSDTTDQPTWFEPPSFSNMNFESTAAPALGVPGEVMIDKNFWDFSNGIDWAEFDATVQNLDMAGNRLGIY</sequence>
<dbReference type="SMART" id="SM00906">
    <property type="entry name" value="Fungal_trans"/>
    <property type="match status" value="1"/>
</dbReference>
<dbReference type="InterPro" id="IPR001138">
    <property type="entry name" value="Zn2Cys6_DnaBD"/>
</dbReference>
<evidence type="ECO:0000313" key="10">
    <source>
        <dbReference type="Proteomes" id="UP000000560"/>
    </source>
</evidence>
<evidence type="ECO:0000256" key="3">
    <source>
        <dbReference type="ARBA" id="ARBA00023015"/>
    </source>
</evidence>
<feature type="region of interest" description="Disordered" evidence="7">
    <location>
        <begin position="76"/>
        <end position="97"/>
    </location>
</feature>
<dbReference type="Gene3D" id="4.10.240.10">
    <property type="entry name" value="Zn(2)-C6 fungal-type DNA-binding domain"/>
    <property type="match status" value="1"/>
</dbReference>
<dbReference type="InterPro" id="IPR007219">
    <property type="entry name" value="XnlR_reg_dom"/>
</dbReference>
<evidence type="ECO:0000259" key="8">
    <source>
        <dbReference type="PROSITE" id="PS50048"/>
    </source>
</evidence>
<dbReference type="SUPFAM" id="SSF57701">
    <property type="entry name" value="Zn2/Cys6 DNA-binding domain"/>
    <property type="match status" value="1"/>
</dbReference>
<proteinExistence type="predicted"/>
<feature type="domain" description="Zn(2)-C6 fungal-type" evidence="8">
    <location>
        <begin position="13"/>
        <end position="42"/>
    </location>
</feature>
<keyword evidence="2" id="KW-0479">Metal-binding</keyword>
<accession>C8VA85</accession>
<gene>
    <name evidence="9" type="ORF">ANIA_04837</name>
</gene>
<evidence type="ECO:0000313" key="9">
    <source>
        <dbReference type="EMBL" id="CBF76664.1"/>
    </source>
</evidence>
<evidence type="ECO:0000256" key="6">
    <source>
        <dbReference type="ARBA" id="ARBA00023242"/>
    </source>
</evidence>
<dbReference type="HOGENOM" id="CLU_007426_4_0_1"/>
<dbReference type="CDD" id="cd12148">
    <property type="entry name" value="fungal_TF_MHR"/>
    <property type="match status" value="1"/>
</dbReference>
<dbReference type="Pfam" id="PF04082">
    <property type="entry name" value="Fungal_trans"/>
    <property type="match status" value="1"/>
</dbReference>
<keyword evidence="6" id="KW-0539">Nucleus</keyword>